<dbReference type="Gene3D" id="3.90.1530.30">
    <property type="match status" value="1"/>
</dbReference>
<dbReference type="RefSeq" id="WP_185718669.1">
    <property type="nucleotide sequence ID" value="NZ_BAAAWI010000001.1"/>
</dbReference>
<feature type="region of interest" description="Disordered" evidence="1">
    <location>
        <begin position="1"/>
        <end position="61"/>
    </location>
</feature>
<dbReference type="GO" id="GO:0007059">
    <property type="term" value="P:chromosome segregation"/>
    <property type="evidence" value="ECO:0007669"/>
    <property type="project" value="TreeGrafter"/>
</dbReference>
<dbReference type="SUPFAM" id="SSF110849">
    <property type="entry name" value="ParB/Sulfiredoxin"/>
    <property type="match status" value="1"/>
</dbReference>
<dbReference type="Gene3D" id="1.10.10.2830">
    <property type="match status" value="1"/>
</dbReference>
<dbReference type="GO" id="GO:0005694">
    <property type="term" value="C:chromosome"/>
    <property type="evidence" value="ECO:0007669"/>
    <property type="project" value="TreeGrafter"/>
</dbReference>
<feature type="compositionally biased region" description="Basic and acidic residues" evidence="1">
    <location>
        <begin position="42"/>
        <end position="61"/>
    </location>
</feature>
<dbReference type="InterPro" id="IPR050336">
    <property type="entry name" value="Chromosome_partition/occlusion"/>
</dbReference>
<dbReference type="InterPro" id="IPR003115">
    <property type="entry name" value="ParB_N"/>
</dbReference>
<feature type="compositionally biased region" description="Polar residues" evidence="1">
    <location>
        <begin position="1"/>
        <end position="14"/>
    </location>
</feature>
<feature type="compositionally biased region" description="Low complexity" evidence="1">
    <location>
        <begin position="579"/>
        <end position="590"/>
    </location>
</feature>
<evidence type="ECO:0000313" key="3">
    <source>
        <dbReference type="EMBL" id="QNG51917.1"/>
    </source>
</evidence>
<reference evidence="3 4" key="1">
    <citation type="submission" date="2020-08" db="EMBL/GenBank/DDBJ databases">
        <authorList>
            <person name="Mo P."/>
        </authorList>
    </citation>
    <scope>NUCLEOTIDE SEQUENCE [LARGE SCALE GENOMIC DNA]</scope>
    <source>
        <strain evidence="3 4">CGMCC 4.1532</strain>
    </source>
</reference>
<name>A0A7G7MGK6_9PSEU</name>
<dbReference type="PANTHER" id="PTHR33375">
    <property type="entry name" value="CHROMOSOME-PARTITIONING PROTEIN PARB-RELATED"/>
    <property type="match status" value="1"/>
</dbReference>
<evidence type="ECO:0000256" key="1">
    <source>
        <dbReference type="SAM" id="MobiDB-lite"/>
    </source>
</evidence>
<dbReference type="EMBL" id="CP060131">
    <property type="protein sequence ID" value="QNG51917.1"/>
    <property type="molecule type" value="Genomic_DNA"/>
</dbReference>
<accession>A0A7G7MGK6</accession>
<organism evidence="3 4">
    <name type="scientific">Pseudonocardia petroleophila</name>
    <dbReference type="NCBI Taxonomy" id="37331"/>
    <lineage>
        <taxon>Bacteria</taxon>
        <taxon>Bacillati</taxon>
        <taxon>Actinomycetota</taxon>
        <taxon>Actinomycetes</taxon>
        <taxon>Pseudonocardiales</taxon>
        <taxon>Pseudonocardiaceae</taxon>
        <taxon>Pseudonocardia</taxon>
    </lineage>
</organism>
<proteinExistence type="predicted"/>
<feature type="compositionally biased region" description="Low complexity" evidence="1">
    <location>
        <begin position="30"/>
        <end position="41"/>
    </location>
</feature>
<dbReference type="SMART" id="SM00470">
    <property type="entry name" value="ParB"/>
    <property type="match status" value="1"/>
</dbReference>
<dbReference type="KEGG" id="ppel:H6H00_28130"/>
<evidence type="ECO:0000259" key="2">
    <source>
        <dbReference type="SMART" id="SM00470"/>
    </source>
</evidence>
<gene>
    <name evidence="3" type="ORF">H6H00_28130</name>
</gene>
<keyword evidence="4" id="KW-1185">Reference proteome</keyword>
<evidence type="ECO:0000313" key="4">
    <source>
        <dbReference type="Proteomes" id="UP000515728"/>
    </source>
</evidence>
<dbReference type="SUPFAM" id="SSF109709">
    <property type="entry name" value="KorB DNA-binding domain-like"/>
    <property type="match status" value="1"/>
</dbReference>
<dbReference type="Proteomes" id="UP000515728">
    <property type="component" value="Chromosome"/>
</dbReference>
<protein>
    <submittedName>
        <fullName evidence="3">ParB N-terminal domain-containing protein</fullName>
    </submittedName>
</protein>
<dbReference type="InterPro" id="IPR036086">
    <property type="entry name" value="ParB/Sulfiredoxin_sf"/>
</dbReference>
<dbReference type="PANTHER" id="PTHR33375:SF1">
    <property type="entry name" value="CHROMOSOME-PARTITIONING PROTEIN PARB-RELATED"/>
    <property type="match status" value="1"/>
</dbReference>
<feature type="region of interest" description="Disordered" evidence="1">
    <location>
        <begin position="547"/>
        <end position="590"/>
    </location>
</feature>
<feature type="domain" description="ParB-like N-terminal" evidence="2">
    <location>
        <begin position="63"/>
        <end position="151"/>
    </location>
</feature>
<dbReference type="AlphaFoldDB" id="A0A7G7MGK6"/>
<sequence length="590" mass="62986">MTLTAKPDQTTTDIAQFDELPAIDDRHAAETTADAVTTAGAETERADADTSNSHDDEPVGELLRVDPRTLIIGQNVRRDVALDKPFLRSIADRGVREPIIVRRDDQGALVVRKGKRRTLAAVETGRDSVPVLVEPGRPGDDPDADDRREVIDRIVDQLEENHHRAGTSEVDEVRAHQQLLDLGLTAGQIARRTHVPTARAKQTTTVARSEIATAAMERYDLTLDQVAVIAEFDSPDGPDVEAVKALTVTAAKEPAQFAHVAQRLRDQRADARQVADTVAELTKQGVRVLDPDNTGGAAQISGLRLDAQTPSGTELDPDTHGGCPGHAATVEVHRGWDREPRLKVVHWCTAADEHGHVARWGRVAPTDSAGGDGGDGGDGATARELALAAEQAKAERRRVIANNRDWASAAAVRRDWMRGFLSRRTAPRDALSYIASTLAHAGHDLRRAMESGHPTACELLGLAPTGTVYAARPNPIEDLAATATPVRATLLSLAVLLGAAEDATSRQTWRDPSAENRSYFAALRGWGYPLSPVEQLVLSDTDATLVQRTDSASGDGRARGADEDVATAAEPEGEDGTPAAEATAEVASAG</sequence>